<reference evidence="2 3" key="1">
    <citation type="submission" date="2024-02" db="EMBL/GenBank/DDBJ databases">
        <title>A draft genome for the cacao thread blight pathogen Marasmius crinis-equi.</title>
        <authorList>
            <person name="Cohen S.P."/>
            <person name="Baruah I.K."/>
            <person name="Amoako-Attah I."/>
            <person name="Bukari Y."/>
            <person name="Meinhardt L.W."/>
            <person name="Bailey B.A."/>
        </authorList>
    </citation>
    <scope>NUCLEOTIDE SEQUENCE [LARGE SCALE GENOMIC DNA]</scope>
    <source>
        <strain evidence="2 3">GH-76</strain>
    </source>
</reference>
<proteinExistence type="predicted"/>
<dbReference type="EMBL" id="JBAHYK010001632">
    <property type="protein sequence ID" value="KAL0567261.1"/>
    <property type="molecule type" value="Genomic_DNA"/>
</dbReference>
<name>A0ABR3EWG9_9AGAR</name>
<evidence type="ECO:0000256" key="1">
    <source>
        <dbReference type="SAM" id="MobiDB-lite"/>
    </source>
</evidence>
<protein>
    <submittedName>
        <fullName evidence="2">Uncharacterized protein</fullName>
    </submittedName>
</protein>
<feature type="region of interest" description="Disordered" evidence="1">
    <location>
        <begin position="448"/>
        <end position="506"/>
    </location>
</feature>
<keyword evidence="3" id="KW-1185">Reference proteome</keyword>
<feature type="compositionally biased region" description="Polar residues" evidence="1">
    <location>
        <begin position="73"/>
        <end position="84"/>
    </location>
</feature>
<organism evidence="2 3">
    <name type="scientific">Marasmius crinis-equi</name>
    <dbReference type="NCBI Taxonomy" id="585013"/>
    <lineage>
        <taxon>Eukaryota</taxon>
        <taxon>Fungi</taxon>
        <taxon>Dikarya</taxon>
        <taxon>Basidiomycota</taxon>
        <taxon>Agaricomycotina</taxon>
        <taxon>Agaricomycetes</taxon>
        <taxon>Agaricomycetidae</taxon>
        <taxon>Agaricales</taxon>
        <taxon>Marasmiineae</taxon>
        <taxon>Marasmiaceae</taxon>
        <taxon>Marasmius</taxon>
    </lineage>
</organism>
<comment type="caution">
    <text evidence="2">The sequence shown here is derived from an EMBL/GenBank/DDBJ whole genome shotgun (WGS) entry which is preliminary data.</text>
</comment>
<feature type="region of interest" description="Disordered" evidence="1">
    <location>
        <begin position="1"/>
        <end position="126"/>
    </location>
</feature>
<evidence type="ECO:0000313" key="3">
    <source>
        <dbReference type="Proteomes" id="UP001465976"/>
    </source>
</evidence>
<gene>
    <name evidence="2" type="ORF">V5O48_014726</name>
</gene>
<evidence type="ECO:0000313" key="2">
    <source>
        <dbReference type="EMBL" id="KAL0567261.1"/>
    </source>
</evidence>
<feature type="compositionally biased region" description="Acidic residues" evidence="1">
    <location>
        <begin position="97"/>
        <end position="110"/>
    </location>
</feature>
<feature type="compositionally biased region" description="Basic and acidic residues" evidence="1">
    <location>
        <begin position="111"/>
        <end position="120"/>
    </location>
</feature>
<sequence length="506" mass="55812">MSDVPRSRSYSASPLLQGAPSIPSRSTTPFHPGSSCIPSTQSLPAFTHGSESYPLLDSNYRRDCSSLPDVPSGRQSGTKSSEPLDTTLRDIQMEDGSGVDDGDSDGDGEEEKGLETYEMRSDEDDDMVNDAGIPVAMPSLGNAEHLLKTKSLAKKPLNVSIVKALKQREKQVEKLVKSNGVRRPRVNKLMGTISAINRKKRPSIWNAAMKPKAAEVNTGKEKGEKVSISELHRLVREDTVLQESMKDDKKSKEMVEDAMAAREDKMMGVRGSNRVAARDASNILERFTSEANNLHERSGVLSFGIICRGSFKSSAEAGYFGRGPVADFMKMHFNMSIWDFVALFESYALGTKSLNADQTKTALSKLIQDELKSIMGHSNGMNYVQYHRQIRHKLHVQIVGWPSHIPMRAPHNLDAASARELYDLWKSEVCHWQKMTKREQLDLRRRIEEEDAAGNGPPKRKTMKDVGGTHKKPAQGRSKGSGAGKGRKKASAETVEDSDDGSTLPA</sequence>
<accession>A0ABR3EWG9</accession>
<dbReference type="Proteomes" id="UP001465976">
    <property type="component" value="Unassembled WGS sequence"/>
</dbReference>